<organism evidence="1">
    <name type="scientific">termite gut metagenome</name>
    <dbReference type="NCBI Taxonomy" id="433724"/>
    <lineage>
        <taxon>unclassified sequences</taxon>
        <taxon>metagenomes</taxon>
        <taxon>organismal metagenomes</taxon>
    </lineage>
</organism>
<name>A0A5J4R7F1_9ZZZZ</name>
<dbReference type="Gene3D" id="2.160.20.110">
    <property type="match status" value="1"/>
</dbReference>
<reference evidence="1" key="1">
    <citation type="submission" date="2019-03" db="EMBL/GenBank/DDBJ databases">
        <title>Single cell metagenomics reveals metabolic interactions within the superorganism composed of flagellate Streblomastix strix and complex community of Bacteroidetes bacteria on its surface.</title>
        <authorList>
            <person name="Treitli S.C."/>
            <person name="Kolisko M."/>
            <person name="Husnik F."/>
            <person name="Keeling P."/>
            <person name="Hampl V."/>
        </authorList>
    </citation>
    <scope>NUCLEOTIDE SEQUENCE</scope>
    <source>
        <strain evidence="1">STM</strain>
    </source>
</reference>
<dbReference type="PROSITE" id="PS51257">
    <property type="entry name" value="PROKAR_LIPOPROTEIN"/>
    <property type="match status" value="1"/>
</dbReference>
<comment type="caution">
    <text evidence="1">The sequence shown here is derived from an EMBL/GenBank/DDBJ whole genome shotgun (WGS) entry which is preliminary data.</text>
</comment>
<evidence type="ECO:0000313" key="1">
    <source>
        <dbReference type="EMBL" id="KAA6329608.1"/>
    </source>
</evidence>
<evidence type="ECO:0008006" key="2">
    <source>
        <dbReference type="Google" id="ProtNLM"/>
    </source>
</evidence>
<accession>A0A5J4R7F1</accession>
<sequence>MKRIIPCHLFACLSLLVFLIGCEREEIVSKRIALNALEVQLSVTRASDDANDPTLTAPDNRRNWVLDVQIEGSNAEDYIFSEQDRLWIPKSDPVYFPAGINNNGCNVTFTLRPPTSPNTTIGQDSSATRLLELDTLKNTLKVKPQEHIYSVSLAHTNSLIELVFDHSLENRVVEIELQGNNIHHYSIDNRKYLCIVPNGSNNITLTTKVEETERQYTLNIDSGTKPNTRYVFTFLTPTPYSDIVIHSPIISPWSDTPGENAVLEEAFISGTKELIHIEGYTGVISLMASDTLVRLYPHPNSKEGEEGIYYFPLAILKNRKIDSLLLEEHLKNILIGRNTNDINPINLKVNSNGKLLFRKAKDGNILINTVDEILLVNTDLESNYRQEADINLSCISKRSWEPIGNFESPFKGIYDGNGYAIHSLNMDIKQFTAWNPDHLEENPVIQNDFFLRENYWMLPAGAVGLFGINKGTITNVHIASGTISVSEIKIENTKSIALGAICGYNDGGYITYCTNNAELKVHTISSAKARVEDDVFTVGGICGTSRGSIEYSINYGDIIAEKGFFMKLLIGGICGNLYSRYETDKIKINSCINHGNMLFNDLSSRLYKRFGYFGGISGMMYYCNSTRGGFSETIQHISNCYNTGNILDQGTTETTCGDFSGIVARMFFPFSTYSCKISSCYNTGETNMKFIYAKITLDPIICSIFELREPPLPFKLPVENCFYDATTWKEVRHHDNECYFIDYTETNDYEELHEYEKSINEKILNSTPGFSLDSWPTSDLWDTNVWKDLGSWNGGNPIYPKLFFEK</sequence>
<dbReference type="AlphaFoldDB" id="A0A5J4R7F1"/>
<proteinExistence type="predicted"/>
<dbReference type="EMBL" id="SNRY01001621">
    <property type="protein sequence ID" value="KAA6329608.1"/>
    <property type="molecule type" value="Genomic_DNA"/>
</dbReference>
<protein>
    <recommendedName>
        <fullName evidence="2">GLUG domain-containing protein</fullName>
    </recommendedName>
</protein>
<gene>
    <name evidence="1" type="ORF">EZS27_021605</name>
</gene>